<gene>
    <name evidence="1" type="ORF">N5D93_02660</name>
</gene>
<reference evidence="1" key="1">
    <citation type="submission" date="2022-09" db="EMBL/GenBank/DDBJ databases">
        <title>Intensive care unit water sources are persistently colonized with multi-drug resistant bacteria and are the site of extensive horizontal gene transfer of antibiotic resistance genes.</title>
        <authorList>
            <person name="Diorio-Toth L."/>
        </authorList>
    </citation>
    <scope>NUCLEOTIDE SEQUENCE</scope>
    <source>
        <strain evidence="1">GD03843</strain>
    </source>
</reference>
<organism evidence="1 2">
    <name type="scientific">Achromobacter spanius</name>
    <dbReference type="NCBI Taxonomy" id="217203"/>
    <lineage>
        <taxon>Bacteria</taxon>
        <taxon>Pseudomonadati</taxon>
        <taxon>Pseudomonadota</taxon>
        <taxon>Betaproteobacteria</taxon>
        <taxon>Burkholderiales</taxon>
        <taxon>Alcaligenaceae</taxon>
        <taxon>Achromobacter</taxon>
    </lineage>
</organism>
<dbReference type="AlphaFoldDB" id="A0AA42IU03"/>
<sequence>MFIPGIMGSNLKSVPEAGQESEPVCQVQVQVSATGFDHEGAFKVMQTRHFTLYSLIKIAAQAKRPSCVA</sequence>
<dbReference type="EMBL" id="JAOCDZ010000001">
    <property type="protein sequence ID" value="MDH0734692.1"/>
    <property type="molecule type" value="Genomic_DNA"/>
</dbReference>
<evidence type="ECO:0000313" key="1">
    <source>
        <dbReference type="EMBL" id="MDH0734692.1"/>
    </source>
</evidence>
<dbReference type="RefSeq" id="WP_279993709.1">
    <property type="nucleotide sequence ID" value="NZ_JAOCDZ010000001.1"/>
</dbReference>
<proteinExistence type="predicted"/>
<dbReference type="Proteomes" id="UP001161094">
    <property type="component" value="Unassembled WGS sequence"/>
</dbReference>
<name>A0AA42IU03_9BURK</name>
<accession>A0AA42IU03</accession>
<comment type="caution">
    <text evidence="1">The sequence shown here is derived from an EMBL/GenBank/DDBJ whole genome shotgun (WGS) entry which is preliminary data.</text>
</comment>
<protein>
    <submittedName>
        <fullName evidence="1">Uncharacterized protein</fullName>
    </submittedName>
</protein>
<evidence type="ECO:0000313" key="2">
    <source>
        <dbReference type="Proteomes" id="UP001161094"/>
    </source>
</evidence>